<keyword evidence="3" id="KW-0732">Signal</keyword>
<dbReference type="PANTHER" id="PTHR11567">
    <property type="entry name" value="ACID PHOSPHATASE-RELATED"/>
    <property type="match status" value="1"/>
</dbReference>
<dbReference type="InterPro" id="IPR029033">
    <property type="entry name" value="His_PPase_superfam"/>
</dbReference>
<comment type="catalytic activity">
    <reaction evidence="1">
        <text>a phosphate monoester + H2O = an alcohol + phosphate</text>
        <dbReference type="Rhea" id="RHEA:15017"/>
        <dbReference type="ChEBI" id="CHEBI:15377"/>
        <dbReference type="ChEBI" id="CHEBI:30879"/>
        <dbReference type="ChEBI" id="CHEBI:43474"/>
        <dbReference type="ChEBI" id="CHEBI:67140"/>
        <dbReference type="EC" id="3.1.3.2"/>
    </reaction>
</comment>
<dbReference type="Gene3D" id="3.40.50.1240">
    <property type="entry name" value="Phosphoglycerate mutase-like"/>
    <property type="match status" value="1"/>
</dbReference>
<name>A0A6P8LXQ3_BOMIM</name>
<keyword evidence="5" id="KW-1015">Disulfide bond</keyword>
<dbReference type="PANTHER" id="PTHR11567:SF211">
    <property type="entry name" value="PROSTATIC ACID PHOSPHATASE"/>
    <property type="match status" value="1"/>
</dbReference>
<accession>A0A6P8LXQ3</accession>
<dbReference type="InterPro" id="IPR050645">
    <property type="entry name" value="Histidine_acid_phosphatase"/>
</dbReference>
<dbReference type="EC" id="3.1.3.2" evidence="2"/>
<evidence type="ECO:0000256" key="3">
    <source>
        <dbReference type="ARBA" id="ARBA00022729"/>
    </source>
</evidence>
<dbReference type="Proteomes" id="UP000515180">
    <property type="component" value="Unplaced"/>
</dbReference>
<dbReference type="KEGG" id="bim:100748425"/>
<organism evidence="7 8">
    <name type="scientific">Bombus impatiens</name>
    <name type="common">Bumblebee</name>
    <dbReference type="NCBI Taxonomy" id="132113"/>
    <lineage>
        <taxon>Eukaryota</taxon>
        <taxon>Metazoa</taxon>
        <taxon>Ecdysozoa</taxon>
        <taxon>Arthropoda</taxon>
        <taxon>Hexapoda</taxon>
        <taxon>Insecta</taxon>
        <taxon>Pterygota</taxon>
        <taxon>Neoptera</taxon>
        <taxon>Endopterygota</taxon>
        <taxon>Hymenoptera</taxon>
        <taxon>Apocrita</taxon>
        <taxon>Aculeata</taxon>
        <taxon>Apoidea</taxon>
        <taxon>Anthophila</taxon>
        <taxon>Apidae</taxon>
        <taxon>Bombus</taxon>
        <taxon>Pyrobombus</taxon>
    </lineage>
</organism>
<evidence type="ECO:0000256" key="1">
    <source>
        <dbReference type="ARBA" id="ARBA00000032"/>
    </source>
</evidence>
<evidence type="ECO:0000256" key="6">
    <source>
        <dbReference type="ARBA" id="ARBA00023180"/>
    </source>
</evidence>
<dbReference type="GO" id="GO:0003993">
    <property type="term" value="F:acid phosphatase activity"/>
    <property type="evidence" value="ECO:0007669"/>
    <property type="project" value="UniProtKB-EC"/>
</dbReference>
<evidence type="ECO:0000256" key="2">
    <source>
        <dbReference type="ARBA" id="ARBA00012646"/>
    </source>
</evidence>
<dbReference type="OrthoDB" id="258392at2759"/>
<evidence type="ECO:0000313" key="8">
    <source>
        <dbReference type="RefSeq" id="XP_033179264.1"/>
    </source>
</evidence>
<dbReference type="GeneID" id="100748425"/>
<evidence type="ECO:0000256" key="5">
    <source>
        <dbReference type="ARBA" id="ARBA00023157"/>
    </source>
</evidence>
<dbReference type="SUPFAM" id="SSF53254">
    <property type="entry name" value="Phosphoglycerate mutase-like"/>
    <property type="match status" value="1"/>
</dbReference>
<proteinExistence type="predicted"/>
<keyword evidence="7" id="KW-1185">Reference proteome</keyword>
<gene>
    <name evidence="8" type="primary">LOC100748425</name>
</gene>
<evidence type="ECO:0000313" key="7">
    <source>
        <dbReference type="Proteomes" id="UP000515180"/>
    </source>
</evidence>
<keyword evidence="4" id="KW-0378">Hydrolase</keyword>
<keyword evidence="6" id="KW-0325">Glycoprotein</keyword>
<dbReference type="RefSeq" id="XP_033179264.1">
    <property type="nucleotide sequence ID" value="XM_033323373.1"/>
</dbReference>
<evidence type="ECO:0000256" key="4">
    <source>
        <dbReference type="ARBA" id="ARBA00022801"/>
    </source>
</evidence>
<reference evidence="8" key="1">
    <citation type="submission" date="2025-08" db="UniProtKB">
        <authorList>
            <consortium name="RefSeq"/>
        </authorList>
    </citation>
    <scope>IDENTIFICATION</scope>
</reference>
<dbReference type="AlphaFoldDB" id="A0A6P8LXQ3"/>
<sequence>MSLQLVLGGLYPPKMNKEGHLELSPIATHYVPLILDNLMFPMLCPAYLKEYIKTKVSSSVRATISKNKKLFQYLANYTGSDMILDPIFSTYKLHHFLTTQKSMNITLPEWATKDVQRKMDSLVKLEYDIQSHNTIMKRLNGGFLVKEFIKNMDAKKTRSSPKIYVYSGHEVNVAAFAKAHDLTKPEMPFFGSAIIVEKLRNCAGKQFVRMLHWSGVEEKLTTYAIPNCGEICPYEKYVRHMKRVIPSDEESDCLWNNVSLGKLRRYYTGLLDLITK</sequence>
<protein>
    <recommendedName>
        <fullName evidence="2">acid phosphatase</fullName>
        <ecNumber evidence="2">3.1.3.2</ecNumber>
    </recommendedName>
</protein>